<dbReference type="EMBL" id="JAEQNC010000002">
    <property type="protein sequence ID" value="MBL0371363.1"/>
    <property type="molecule type" value="Genomic_DNA"/>
</dbReference>
<dbReference type="Proteomes" id="UP000633219">
    <property type="component" value="Unassembled WGS sequence"/>
</dbReference>
<dbReference type="InterPro" id="IPR007138">
    <property type="entry name" value="ABM_dom"/>
</dbReference>
<feature type="domain" description="ABM" evidence="1">
    <location>
        <begin position="14"/>
        <end position="100"/>
    </location>
</feature>
<keyword evidence="3" id="KW-1185">Reference proteome</keyword>
<evidence type="ECO:0000313" key="3">
    <source>
        <dbReference type="Proteomes" id="UP000633219"/>
    </source>
</evidence>
<dbReference type="PROSITE" id="PS51725">
    <property type="entry name" value="ABM"/>
    <property type="match status" value="1"/>
</dbReference>
<organism evidence="2 3">
    <name type="scientific">Rhizobium setariae</name>
    <dbReference type="NCBI Taxonomy" id="2801340"/>
    <lineage>
        <taxon>Bacteria</taxon>
        <taxon>Pseudomonadati</taxon>
        <taxon>Pseudomonadota</taxon>
        <taxon>Alphaproteobacteria</taxon>
        <taxon>Hyphomicrobiales</taxon>
        <taxon>Rhizobiaceae</taxon>
        <taxon>Rhizobium/Agrobacterium group</taxon>
        <taxon>Rhizobium</taxon>
    </lineage>
</organism>
<dbReference type="SUPFAM" id="SSF54909">
    <property type="entry name" value="Dimeric alpha+beta barrel"/>
    <property type="match status" value="1"/>
</dbReference>
<evidence type="ECO:0000313" key="2">
    <source>
        <dbReference type="EMBL" id="MBL0371363.1"/>
    </source>
</evidence>
<proteinExistence type="predicted"/>
<dbReference type="GO" id="GO:0004497">
    <property type="term" value="F:monooxygenase activity"/>
    <property type="evidence" value="ECO:0007669"/>
    <property type="project" value="UniProtKB-KW"/>
</dbReference>
<dbReference type="PANTHER" id="PTHR37811">
    <property type="entry name" value="BLL5343 PROTEIN"/>
    <property type="match status" value="1"/>
</dbReference>
<name>A0A937CNM5_9HYPH</name>
<keyword evidence="2" id="KW-0560">Oxidoreductase</keyword>
<keyword evidence="2" id="KW-0503">Monooxygenase</keyword>
<dbReference type="RefSeq" id="WP_201653950.1">
    <property type="nucleotide sequence ID" value="NZ_JAEQNC010000002.1"/>
</dbReference>
<sequence>MSQPAFASTPRPPYYVVTFSSQRTDGDNGYSDMAEKMAELAAKQPGYLGVESARGSDGFGITNSFWADEQSIRSWKAVLDHLDAQNKGREKWYERYEVRVGKVERAYSFGR</sequence>
<dbReference type="InterPro" id="IPR052936">
    <property type="entry name" value="Jasmonate_Hydroxylase-like"/>
</dbReference>
<dbReference type="InterPro" id="IPR011008">
    <property type="entry name" value="Dimeric_a/b-barrel"/>
</dbReference>
<protein>
    <submittedName>
        <fullName evidence="2">Antibiotic biosynthesis monooxygenase</fullName>
    </submittedName>
</protein>
<gene>
    <name evidence="2" type="ORF">JJB09_04925</name>
</gene>
<dbReference type="AlphaFoldDB" id="A0A937CNM5"/>
<accession>A0A937CNM5</accession>
<dbReference type="PANTHER" id="PTHR37811:SF2">
    <property type="entry name" value="ABM DOMAIN-CONTAINING PROTEIN"/>
    <property type="match status" value="1"/>
</dbReference>
<dbReference type="Gene3D" id="3.30.70.100">
    <property type="match status" value="1"/>
</dbReference>
<comment type="caution">
    <text evidence="2">The sequence shown here is derived from an EMBL/GenBank/DDBJ whole genome shotgun (WGS) entry which is preliminary data.</text>
</comment>
<reference evidence="2" key="1">
    <citation type="submission" date="2021-01" db="EMBL/GenBank/DDBJ databases">
        <title>Rhizobium sp. strain KVB221 16S ribosomal RNA gene Genome sequencing and assembly.</title>
        <authorList>
            <person name="Kang M."/>
        </authorList>
    </citation>
    <scope>NUCLEOTIDE SEQUENCE</scope>
    <source>
        <strain evidence="2">KVB221</strain>
    </source>
</reference>
<evidence type="ECO:0000259" key="1">
    <source>
        <dbReference type="PROSITE" id="PS51725"/>
    </source>
</evidence>